<keyword evidence="4 5" id="KW-0472">Membrane</keyword>
<protein>
    <submittedName>
        <fullName evidence="6">Uncharacterized protein</fullName>
    </submittedName>
</protein>
<keyword evidence="3 5" id="KW-1133">Transmembrane helix</keyword>
<gene>
    <name evidence="6" type="ORF">H9714_04520</name>
</gene>
<dbReference type="InterPro" id="IPR027469">
    <property type="entry name" value="Cation_efflux_TMD_sf"/>
</dbReference>
<proteinExistence type="predicted"/>
<comment type="caution">
    <text evidence="6">The sequence shown here is derived from an EMBL/GenBank/DDBJ whole genome shotgun (WGS) entry which is preliminary data.</text>
</comment>
<evidence type="ECO:0000256" key="5">
    <source>
        <dbReference type="SAM" id="Phobius"/>
    </source>
</evidence>
<reference evidence="6" key="2">
    <citation type="submission" date="2021-04" db="EMBL/GenBank/DDBJ databases">
        <authorList>
            <person name="Gilroy R."/>
        </authorList>
    </citation>
    <scope>NUCLEOTIDE SEQUENCE</scope>
    <source>
        <strain evidence="6">CHK189-11263</strain>
    </source>
</reference>
<evidence type="ECO:0000256" key="2">
    <source>
        <dbReference type="ARBA" id="ARBA00022692"/>
    </source>
</evidence>
<evidence type="ECO:0000256" key="1">
    <source>
        <dbReference type="ARBA" id="ARBA00004141"/>
    </source>
</evidence>
<dbReference type="SUPFAM" id="SSF161111">
    <property type="entry name" value="Cation efflux protein transmembrane domain-like"/>
    <property type="match status" value="1"/>
</dbReference>
<feature type="transmembrane region" description="Helical" evidence="5">
    <location>
        <begin position="125"/>
        <end position="146"/>
    </location>
</feature>
<accession>A0A9D2MBB0</accession>
<dbReference type="Proteomes" id="UP000824208">
    <property type="component" value="Unassembled WGS sequence"/>
</dbReference>
<feature type="transmembrane region" description="Helical" evidence="5">
    <location>
        <begin position="57"/>
        <end position="78"/>
    </location>
</feature>
<dbReference type="EMBL" id="DWYC01000047">
    <property type="protein sequence ID" value="HJB56799.1"/>
    <property type="molecule type" value="Genomic_DNA"/>
</dbReference>
<feature type="transmembrane region" description="Helical" evidence="5">
    <location>
        <begin position="197"/>
        <end position="218"/>
    </location>
</feature>
<keyword evidence="2 5" id="KW-0812">Transmembrane</keyword>
<name>A0A9D2MBB0_9FIRM</name>
<feature type="transmembrane region" description="Helical" evidence="5">
    <location>
        <begin position="99"/>
        <end position="119"/>
    </location>
</feature>
<organism evidence="6 7">
    <name type="scientific">Candidatus Flavonifractor intestinipullorum</name>
    <dbReference type="NCBI Taxonomy" id="2838587"/>
    <lineage>
        <taxon>Bacteria</taxon>
        <taxon>Bacillati</taxon>
        <taxon>Bacillota</taxon>
        <taxon>Clostridia</taxon>
        <taxon>Eubacteriales</taxon>
        <taxon>Oscillospiraceae</taxon>
        <taxon>Flavonifractor</taxon>
    </lineage>
</organism>
<dbReference type="GO" id="GO:0016020">
    <property type="term" value="C:membrane"/>
    <property type="evidence" value="ECO:0007669"/>
    <property type="project" value="UniProtKB-SubCell"/>
</dbReference>
<dbReference type="AlphaFoldDB" id="A0A9D2MBB0"/>
<feature type="transmembrane region" description="Helical" evidence="5">
    <location>
        <begin position="167"/>
        <end position="185"/>
    </location>
</feature>
<comment type="subcellular location">
    <subcellularLocation>
        <location evidence="1">Membrane</location>
        <topology evidence="1">Multi-pass membrane protein</topology>
    </subcellularLocation>
</comment>
<reference evidence="6" key="1">
    <citation type="journal article" date="2021" name="PeerJ">
        <title>Extensive microbial diversity within the chicken gut microbiome revealed by metagenomics and culture.</title>
        <authorList>
            <person name="Gilroy R."/>
            <person name="Ravi A."/>
            <person name="Getino M."/>
            <person name="Pursley I."/>
            <person name="Horton D.L."/>
            <person name="Alikhan N.F."/>
            <person name="Baker D."/>
            <person name="Gharbi K."/>
            <person name="Hall N."/>
            <person name="Watson M."/>
            <person name="Adriaenssens E.M."/>
            <person name="Foster-Nyarko E."/>
            <person name="Jarju S."/>
            <person name="Secka A."/>
            <person name="Antonio M."/>
            <person name="Oren A."/>
            <person name="Chaudhuri R.R."/>
            <person name="La Ragione R."/>
            <person name="Hildebrand F."/>
            <person name="Pallen M.J."/>
        </authorList>
    </citation>
    <scope>NUCLEOTIDE SEQUENCE</scope>
    <source>
        <strain evidence="6">CHK189-11263</strain>
    </source>
</reference>
<evidence type="ECO:0000256" key="3">
    <source>
        <dbReference type="ARBA" id="ARBA00022989"/>
    </source>
</evidence>
<sequence length="240" mass="26301">MNRHPLKRGVEFLKSSSREIHGSYSASASRTLHLTGLSGVGHILLGMGKIISGLLSLSVFVCVNGLYTLGMVLARYCALAGVIRTQDVRQQYAYYRRSGRILIAASVLYIFYSMWSFFHPREVSYHMYVALAIATFTFAEIGINLYGMLANRKNRTPLLHAIKTINLAASLISLVLTQSAILAFADGGGHNPAVNALMGLFSGTCAALLGVFMLWRIGRLERRENEKMGETIYDSDIGGG</sequence>
<evidence type="ECO:0000256" key="4">
    <source>
        <dbReference type="ARBA" id="ARBA00023136"/>
    </source>
</evidence>
<evidence type="ECO:0000313" key="6">
    <source>
        <dbReference type="EMBL" id="HJB56799.1"/>
    </source>
</evidence>
<evidence type="ECO:0000313" key="7">
    <source>
        <dbReference type="Proteomes" id="UP000824208"/>
    </source>
</evidence>